<dbReference type="InterPro" id="IPR017927">
    <property type="entry name" value="FAD-bd_FR_type"/>
</dbReference>
<dbReference type="PANTHER" id="PTHR47354:SF1">
    <property type="entry name" value="CARNITINE MONOOXYGENASE REDUCTASE SUBUNIT"/>
    <property type="match status" value="1"/>
</dbReference>
<evidence type="ECO:0000256" key="2">
    <source>
        <dbReference type="ARBA" id="ARBA00022630"/>
    </source>
</evidence>
<keyword evidence="2" id="KW-0285">Flavoprotein</keyword>
<dbReference type="InterPro" id="IPR036010">
    <property type="entry name" value="2Fe-2S_ferredoxin-like_sf"/>
</dbReference>
<dbReference type="PRINTS" id="PR00409">
    <property type="entry name" value="PHDIOXRDTASE"/>
</dbReference>
<evidence type="ECO:0000256" key="7">
    <source>
        <dbReference type="ARBA" id="ARBA00023014"/>
    </source>
</evidence>
<dbReference type="InterPro" id="IPR039261">
    <property type="entry name" value="FNR_nucleotide-bd"/>
</dbReference>
<keyword evidence="5 10" id="KW-0560">Oxidoreductase</keyword>
<evidence type="ECO:0000256" key="6">
    <source>
        <dbReference type="ARBA" id="ARBA00023004"/>
    </source>
</evidence>
<keyword evidence="7" id="KW-0411">Iron-sulfur</keyword>
<feature type="domain" description="2Fe-2S ferredoxin-type" evidence="8">
    <location>
        <begin position="231"/>
        <end position="318"/>
    </location>
</feature>
<dbReference type="Proteomes" id="UP001227101">
    <property type="component" value="Chromosome"/>
</dbReference>
<dbReference type="SUPFAM" id="SSF52343">
    <property type="entry name" value="Ferredoxin reductase-like, C-terminal NADP-linked domain"/>
    <property type="match status" value="1"/>
</dbReference>
<evidence type="ECO:0000256" key="3">
    <source>
        <dbReference type="ARBA" id="ARBA00022714"/>
    </source>
</evidence>
<evidence type="ECO:0000259" key="8">
    <source>
        <dbReference type="PROSITE" id="PS51085"/>
    </source>
</evidence>
<dbReference type="InterPro" id="IPR012675">
    <property type="entry name" value="Beta-grasp_dom_sf"/>
</dbReference>
<organism evidence="10 11">
    <name type="scientific">Amycolatopsis nalaikhensis</name>
    <dbReference type="NCBI Taxonomy" id="715472"/>
    <lineage>
        <taxon>Bacteria</taxon>
        <taxon>Bacillati</taxon>
        <taxon>Actinomycetota</taxon>
        <taxon>Actinomycetes</taxon>
        <taxon>Pseudonocardiales</taxon>
        <taxon>Pseudonocardiaceae</taxon>
        <taxon>Amycolatopsis</taxon>
    </lineage>
</organism>
<keyword evidence="11" id="KW-1185">Reference proteome</keyword>
<dbReference type="Gene3D" id="3.40.50.80">
    <property type="entry name" value="Nucleotide-binding domain of ferredoxin-NADP reductase (FNR) module"/>
    <property type="match status" value="1"/>
</dbReference>
<evidence type="ECO:0000256" key="1">
    <source>
        <dbReference type="ARBA" id="ARBA00001974"/>
    </source>
</evidence>
<evidence type="ECO:0000313" key="10">
    <source>
        <dbReference type="EMBL" id="WIV55792.1"/>
    </source>
</evidence>
<dbReference type="InterPro" id="IPR050415">
    <property type="entry name" value="MRET"/>
</dbReference>
<evidence type="ECO:0000256" key="4">
    <source>
        <dbReference type="ARBA" id="ARBA00022723"/>
    </source>
</evidence>
<keyword evidence="3" id="KW-0001">2Fe-2S</keyword>
<name>A0ABY8XJH0_9PSEU</name>
<dbReference type="EC" id="1.-.-.-" evidence="10"/>
<keyword evidence="6" id="KW-0408">Iron</keyword>
<feature type="domain" description="FAD-binding FR-type" evidence="9">
    <location>
        <begin position="6"/>
        <end position="108"/>
    </location>
</feature>
<dbReference type="Pfam" id="PF00111">
    <property type="entry name" value="Fer2"/>
    <property type="match status" value="1"/>
</dbReference>
<protein>
    <submittedName>
        <fullName evidence="10">PDR/VanB family oxidoreductase</fullName>
        <ecNumber evidence="10">1.-.-.-</ecNumber>
    </submittedName>
</protein>
<dbReference type="EMBL" id="CP127173">
    <property type="protein sequence ID" value="WIV55792.1"/>
    <property type="molecule type" value="Genomic_DNA"/>
</dbReference>
<dbReference type="PROSITE" id="PS51085">
    <property type="entry name" value="2FE2S_FER_2"/>
    <property type="match status" value="1"/>
</dbReference>
<accession>A0ABY8XJH0</accession>
<sequence>MSTSTSTEHALRVTRLTWEADGVVGLRLSAVDGRQLPPWEPGAHVDVRLPSGLSRQYSLCGDPADRTGYDIAVRLEADGRGGSAEVHGTALIGREVVVTEVRNHFPLTDAAEYLLIAGGIGVTPLLPMARALAARGVPWSAVYCGRGAATMAFRAELVAAGGERVRCVDTAAEPRPDLKGLVGALGPDAVVYCCGPNSLLDDVTEICEAAGVRCETEHFGAATAVPDAGGEEVELELRRTGVTVVAGPETTLLEAIRDAGVDVESDCEEGYCGTCETRVLEGVPDHRDVVLSKAERATGRTFFPCVSRACGRKLVLDL</sequence>
<gene>
    <name evidence="10" type="ORF">QP939_44470</name>
</gene>
<dbReference type="CDD" id="cd06185">
    <property type="entry name" value="PDR_like"/>
    <property type="match status" value="1"/>
</dbReference>
<dbReference type="SUPFAM" id="SSF54292">
    <property type="entry name" value="2Fe-2S ferredoxin-like"/>
    <property type="match status" value="1"/>
</dbReference>
<dbReference type="GO" id="GO:0016491">
    <property type="term" value="F:oxidoreductase activity"/>
    <property type="evidence" value="ECO:0007669"/>
    <property type="project" value="UniProtKB-KW"/>
</dbReference>
<dbReference type="PANTHER" id="PTHR47354">
    <property type="entry name" value="NADH OXIDOREDUCTASE HCR"/>
    <property type="match status" value="1"/>
</dbReference>
<dbReference type="RefSeq" id="WP_285452853.1">
    <property type="nucleotide sequence ID" value="NZ_CP127173.1"/>
</dbReference>
<dbReference type="InterPro" id="IPR001041">
    <property type="entry name" value="2Fe-2S_ferredoxin-type"/>
</dbReference>
<keyword evidence="4" id="KW-0479">Metal-binding</keyword>
<evidence type="ECO:0000256" key="5">
    <source>
        <dbReference type="ARBA" id="ARBA00023002"/>
    </source>
</evidence>
<dbReference type="Gene3D" id="2.40.30.10">
    <property type="entry name" value="Translation factors"/>
    <property type="match status" value="1"/>
</dbReference>
<reference evidence="10 11" key="1">
    <citation type="submission" date="2023-06" db="EMBL/GenBank/DDBJ databases">
        <authorList>
            <person name="Oyuntsetseg B."/>
            <person name="Kim S.B."/>
        </authorList>
    </citation>
    <scope>NUCLEOTIDE SEQUENCE [LARGE SCALE GENOMIC DNA]</scope>
    <source>
        <strain evidence="10 11">2-2</strain>
    </source>
</reference>
<comment type="cofactor">
    <cofactor evidence="1">
        <name>FAD</name>
        <dbReference type="ChEBI" id="CHEBI:57692"/>
    </cofactor>
</comment>
<dbReference type="CDD" id="cd00207">
    <property type="entry name" value="fer2"/>
    <property type="match status" value="1"/>
</dbReference>
<dbReference type="PROSITE" id="PS00197">
    <property type="entry name" value="2FE2S_FER_1"/>
    <property type="match status" value="1"/>
</dbReference>
<dbReference type="InterPro" id="IPR017938">
    <property type="entry name" value="Riboflavin_synthase-like_b-brl"/>
</dbReference>
<evidence type="ECO:0000313" key="11">
    <source>
        <dbReference type="Proteomes" id="UP001227101"/>
    </source>
</evidence>
<dbReference type="SUPFAM" id="SSF63380">
    <property type="entry name" value="Riboflavin synthase domain-like"/>
    <property type="match status" value="1"/>
</dbReference>
<proteinExistence type="predicted"/>
<dbReference type="InterPro" id="IPR006058">
    <property type="entry name" value="2Fe2S_fd_BS"/>
</dbReference>
<dbReference type="PROSITE" id="PS51384">
    <property type="entry name" value="FAD_FR"/>
    <property type="match status" value="1"/>
</dbReference>
<dbReference type="Gene3D" id="3.10.20.30">
    <property type="match status" value="1"/>
</dbReference>
<evidence type="ECO:0000259" key="9">
    <source>
        <dbReference type="PROSITE" id="PS51384"/>
    </source>
</evidence>